<dbReference type="EMBL" id="JADFFM010000001">
    <property type="protein sequence ID" value="MBE9664893.1"/>
    <property type="molecule type" value="Genomic_DNA"/>
</dbReference>
<comment type="subcellular location">
    <subcellularLocation>
        <location evidence="1">Membrane</location>
        <topology evidence="1">Multi-pass membrane protein</topology>
    </subcellularLocation>
</comment>
<evidence type="ECO:0000256" key="4">
    <source>
        <dbReference type="ARBA" id="ARBA00023136"/>
    </source>
</evidence>
<keyword evidence="7" id="KW-0436">Ligase</keyword>
<feature type="transmembrane region" description="Helical" evidence="5">
    <location>
        <begin position="465"/>
        <end position="482"/>
    </location>
</feature>
<keyword evidence="4 5" id="KW-0472">Membrane</keyword>
<feature type="transmembrane region" description="Helical" evidence="5">
    <location>
        <begin position="411"/>
        <end position="435"/>
    </location>
</feature>
<feature type="domain" description="O-antigen ligase-related" evidence="6">
    <location>
        <begin position="281"/>
        <end position="420"/>
    </location>
</feature>
<dbReference type="PANTHER" id="PTHR37422:SF17">
    <property type="entry name" value="O-ANTIGEN LIGASE"/>
    <property type="match status" value="1"/>
</dbReference>
<evidence type="ECO:0000256" key="3">
    <source>
        <dbReference type="ARBA" id="ARBA00022989"/>
    </source>
</evidence>
<feature type="transmembrane region" description="Helical" evidence="5">
    <location>
        <begin position="297"/>
        <end position="313"/>
    </location>
</feature>
<dbReference type="GO" id="GO:0016874">
    <property type="term" value="F:ligase activity"/>
    <property type="evidence" value="ECO:0007669"/>
    <property type="project" value="UniProtKB-KW"/>
</dbReference>
<keyword evidence="2 5" id="KW-0812">Transmembrane</keyword>
<keyword evidence="8" id="KW-1185">Reference proteome</keyword>
<evidence type="ECO:0000313" key="8">
    <source>
        <dbReference type="Proteomes" id="UP000632774"/>
    </source>
</evidence>
<feature type="transmembrane region" description="Helical" evidence="5">
    <location>
        <begin position="29"/>
        <end position="48"/>
    </location>
</feature>
<feature type="transmembrane region" description="Helical" evidence="5">
    <location>
        <begin position="188"/>
        <end position="209"/>
    </location>
</feature>
<protein>
    <submittedName>
        <fullName evidence="7">O-antigen ligase family protein</fullName>
    </submittedName>
</protein>
<feature type="transmembrane region" description="Helical" evidence="5">
    <location>
        <begin position="161"/>
        <end position="181"/>
    </location>
</feature>
<dbReference type="RefSeq" id="WP_194104316.1">
    <property type="nucleotide sequence ID" value="NZ_JADFFM010000001.1"/>
</dbReference>
<dbReference type="InterPro" id="IPR007016">
    <property type="entry name" value="O-antigen_ligase-rel_domated"/>
</dbReference>
<dbReference type="PANTHER" id="PTHR37422">
    <property type="entry name" value="TEICHURONIC ACID BIOSYNTHESIS PROTEIN TUAE"/>
    <property type="match status" value="1"/>
</dbReference>
<name>A0ABR9XC00_9SPHI</name>
<gene>
    <name evidence="7" type="ORF">IRJ18_00875</name>
</gene>
<feature type="transmembrane region" description="Helical" evidence="5">
    <location>
        <begin position="275"/>
        <end position="291"/>
    </location>
</feature>
<feature type="transmembrane region" description="Helical" evidence="5">
    <location>
        <begin position="130"/>
        <end position="149"/>
    </location>
</feature>
<proteinExistence type="predicted"/>
<organism evidence="7 8">
    <name type="scientific">Mucilaginibacter boryungensis</name>
    <dbReference type="NCBI Taxonomy" id="768480"/>
    <lineage>
        <taxon>Bacteria</taxon>
        <taxon>Pseudomonadati</taxon>
        <taxon>Bacteroidota</taxon>
        <taxon>Sphingobacteriia</taxon>
        <taxon>Sphingobacteriales</taxon>
        <taxon>Sphingobacteriaceae</taxon>
        <taxon>Mucilaginibacter</taxon>
    </lineage>
</organism>
<feature type="transmembrane region" description="Helical" evidence="5">
    <location>
        <begin position="54"/>
        <end position="74"/>
    </location>
</feature>
<reference evidence="7 8" key="1">
    <citation type="submission" date="2020-10" db="EMBL/GenBank/DDBJ databases">
        <title>Mucilaginibacter mali sp. nov., isolated from rhizosphere soil of apple orchard.</title>
        <authorList>
            <person name="Lee J.-S."/>
            <person name="Kim H.S."/>
            <person name="Kim J.-S."/>
        </authorList>
    </citation>
    <scope>NUCLEOTIDE SEQUENCE [LARGE SCALE GENOMIC DNA]</scope>
    <source>
        <strain evidence="7 8">KCTC 23157</strain>
    </source>
</reference>
<evidence type="ECO:0000256" key="5">
    <source>
        <dbReference type="SAM" id="Phobius"/>
    </source>
</evidence>
<dbReference type="Proteomes" id="UP000632774">
    <property type="component" value="Unassembled WGS sequence"/>
</dbReference>
<feature type="transmembrane region" description="Helical" evidence="5">
    <location>
        <begin position="318"/>
        <end position="336"/>
    </location>
</feature>
<evidence type="ECO:0000313" key="7">
    <source>
        <dbReference type="EMBL" id="MBE9664893.1"/>
    </source>
</evidence>
<dbReference type="InterPro" id="IPR051533">
    <property type="entry name" value="WaaL-like"/>
</dbReference>
<evidence type="ECO:0000259" key="6">
    <source>
        <dbReference type="Pfam" id="PF04932"/>
    </source>
</evidence>
<feature type="transmembrane region" description="Helical" evidence="5">
    <location>
        <begin position="250"/>
        <end position="268"/>
    </location>
</feature>
<feature type="transmembrane region" description="Helical" evidence="5">
    <location>
        <begin position="442"/>
        <end position="459"/>
    </location>
</feature>
<evidence type="ECO:0000256" key="2">
    <source>
        <dbReference type="ARBA" id="ARBA00022692"/>
    </source>
</evidence>
<comment type="caution">
    <text evidence="7">The sequence shown here is derived from an EMBL/GenBank/DDBJ whole genome shotgun (WGS) entry which is preliminary data.</text>
</comment>
<evidence type="ECO:0000256" key="1">
    <source>
        <dbReference type="ARBA" id="ARBA00004141"/>
    </source>
</evidence>
<keyword evidence="3 5" id="KW-1133">Transmembrane helix</keyword>
<sequence length="508" mass="57439">MFDQLPINNEKEKLSFLQKLHKITIVEKLVNPVGFILLLLASLFFTMVVVKMGFVMGVLFLIAVVAIPLVYGIVAHPKFGIIVLLTGAYFIMFLIRVVSTTFPLGTLMDALEGLLILGFFIKQKQYKDYSIFKGPISYMILIWVAYNMLEVANPSAESRLAWVYTVRTVAFVMLMYFVFMYNINSIKYLRVLIIMWLVYTVIGATYGIWQEVFGYSKIEQASMDADPDRAALYFIDGHWRKFSIFNDPVVFAYNMVLSFLLCVGLVWGPTRPWKKFLLVGLALICFVSMLFSGTRGAFALIPVGMILFCILNFNKKIMVLGIIGAVGFIVLIFMPTSNPNIHRFQTAFKPSNDASYLLRQQNQARIKPFIHTHPMGGGLGSVGVWGQKFSPNSMLAHFPPDSGYVRVAVEMGWIGIILFCILMYTILRTGIINFYKIKNGELKAYCLAMTIMIFAINVGNYPQEALVQFPTNIYFYLMVAILNKCLDLDNQLQLEAGQTTPLKQALVA</sequence>
<accession>A0ABR9XC00</accession>
<dbReference type="Pfam" id="PF04932">
    <property type="entry name" value="Wzy_C"/>
    <property type="match status" value="1"/>
</dbReference>
<feature type="transmembrane region" description="Helical" evidence="5">
    <location>
        <begin position="81"/>
        <end position="98"/>
    </location>
</feature>